<keyword evidence="4" id="KW-1185">Reference proteome</keyword>
<evidence type="ECO:0000313" key="3">
    <source>
        <dbReference type="EMBL" id="ACA60425.1"/>
    </source>
</evidence>
<proteinExistence type="inferred from homology"/>
<comment type="similarity">
    <text evidence="1">Belongs to the universal stress protein A family.</text>
</comment>
<sequence>MFNKILVPTDGSDNAMKAATFAVDFARGFQPVEVEIIYVHPPAIVTSEAWLSAESYQEALDREAERITAATLALFENADLKAQVVYRGGDAGAEIARYAEEEGFNLIIMGTRGAGAFSAWVVGSVAQKVVSRAPCPVLLVK</sequence>
<evidence type="ECO:0000313" key="4">
    <source>
        <dbReference type="Proteomes" id="UP000008544"/>
    </source>
</evidence>
<name>B1I612_DESAP</name>
<accession>B1I612</accession>
<dbReference type="PANTHER" id="PTHR46268">
    <property type="entry name" value="STRESS RESPONSE PROTEIN NHAX"/>
    <property type="match status" value="1"/>
</dbReference>
<dbReference type="PANTHER" id="PTHR46268:SF6">
    <property type="entry name" value="UNIVERSAL STRESS PROTEIN UP12"/>
    <property type="match status" value="1"/>
</dbReference>
<organism evidence="3 4">
    <name type="scientific">Desulforudis audaxviator (strain MP104C)</name>
    <dbReference type="NCBI Taxonomy" id="477974"/>
    <lineage>
        <taxon>Bacteria</taxon>
        <taxon>Bacillati</taxon>
        <taxon>Bacillota</taxon>
        <taxon>Clostridia</taxon>
        <taxon>Thermoanaerobacterales</taxon>
        <taxon>Candidatus Desulforudaceae</taxon>
        <taxon>Candidatus Desulforudis</taxon>
    </lineage>
</organism>
<dbReference type="Pfam" id="PF00582">
    <property type="entry name" value="Usp"/>
    <property type="match status" value="1"/>
</dbReference>
<reference evidence="3 4" key="2">
    <citation type="journal article" date="2008" name="Science">
        <title>Environmental genomics reveals a single-species ecosystem deep within Earth.</title>
        <authorList>
            <person name="Chivian D."/>
            <person name="Brodie E.L."/>
            <person name="Alm E.J."/>
            <person name="Culley D.E."/>
            <person name="Dehal P.S."/>
            <person name="Desantis T.Z."/>
            <person name="Gihring T.M."/>
            <person name="Lapidus A."/>
            <person name="Lin L.H."/>
            <person name="Lowry S.R."/>
            <person name="Moser D.P."/>
            <person name="Richardson P.M."/>
            <person name="Southam G."/>
            <person name="Wanger G."/>
            <person name="Pratt L.M."/>
            <person name="Andersen G.L."/>
            <person name="Hazen T.C."/>
            <person name="Brockman F.J."/>
            <person name="Arkin A.P."/>
            <person name="Onstott T.C."/>
        </authorList>
    </citation>
    <scope>NUCLEOTIDE SEQUENCE [LARGE SCALE GENOMIC DNA]</scope>
    <source>
        <strain evidence="3 4">MP104C</strain>
    </source>
</reference>
<dbReference type="eggNOG" id="COG0589">
    <property type="taxonomic scope" value="Bacteria"/>
</dbReference>
<reference evidence="4" key="1">
    <citation type="submission" date="2007-10" db="EMBL/GenBank/DDBJ databases">
        <title>Complete sequence of chromosome of Desulforudis audaxviator MP104C.</title>
        <authorList>
            <person name="Copeland A."/>
            <person name="Lucas S."/>
            <person name="Lapidus A."/>
            <person name="Barry K."/>
            <person name="Glavina del Rio T."/>
            <person name="Dalin E."/>
            <person name="Tice H."/>
            <person name="Bruce D."/>
            <person name="Pitluck S."/>
            <person name="Lowry S.R."/>
            <person name="Larimer F."/>
            <person name="Land M.L."/>
            <person name="Hauser L."/>
            <person name="Kyrpides N."/>
            <person name="Ivanova N.N."/>
            <person name="Richardson P."/>
        </authorList>
    </citation>
    <scope>NUCLEOTIDE SEQUENCE [LARGE SCALE GENOMIC DNA]</scope>
    <source>
        <strain evidence="4">MP104C</strain>
    </source>
</reference>
<dbReference type="InterPro" id="IPR006015">
    <property type="entry name" value="Universal_stress_UspA"/>
</dbReference>
<dbReference type="SUPFAM" id="SSF52402">
    <property type="entry name" value="Adenine nucleotide alpha hydrolases-like"/>
    <property type="match status" value="1"/>
</dbReference>
<dbReference type="EMBL" id="CP000860">
    <property type="protein sequence ID" value="ACA60425.1"/>
    <property type="molecule type" value="Genomic_DNA"/>
</dbReference>
<dbReference type="Proteomes" id="UP000008544">
    <property type="component" value="Chromosome"/>
</dbReference>
<dbReference type="InterPro" id="IPR006016">
    <property type="entry name" value="UspA"/>
</dbReference>
<dbReference type="HOGENOM" id="CLU_049301_16_2_9"/>
<dbReference type="KEGG" id="dau:Daud_1933"/>
<dbReference type="Gene3D" id="3.40.50.620">
    <property type="entry name" value="HUPs"/>
    <property type="match status" value="1"/>
</dbReference>
<protein>
    <submittedName>
        <fullName evidence="3">UspA domain protein</fullName>
    </submittedName>
</protein>
<feature type="domain" description="UspA" evidence="2">
    <location>
        <begin position="1"/>
        <end position="141"/>
    </location>
</feature>
<dbReference type="InterPro" id="IPR014729">
    <property type="entry name" value="Rossmann-like_a/b/a_fold"/>
</dbReference>
<dbReference type="CDD" id="cd00293">
    <property type="entry name" value="USP-like"/>
    <property type="match status" value="1"/>
</dbReference>
<dbReference type="OrthoDB" id="9794782at2"/>
<dbReference type="RefSeq" id="WP_012303000.1">
    <property type="nucleotide sequence ID" value="NC_010424.1"/>
</dbReference>
<dbReference type="STRING" id="477974.Daud_1933"/>
<dbReference type="PRINTS" id="PR01438">
    <property type="entry name" value="UNVRSLSTRESS"/>
</dbReference>
<evidence type="ECO:0000256" key="1">
    <source>
        <dbReference type="ARBA" id="ARBA00008791"/>
    </source>
</evidence>
<gene>
    <name evidence="3" type="ordered locus">Daud_1933</name>
</gene>
<dbReference type="AlphaFoldDB" id="B1I612"/>
<evidence type="ECO:0000259" key="2">
    <source>
        <dbReference type="Pfam" id="PF00582"/>
    </source>
</evidence>